<dbReference type="EMBL" id="JOKQ01000001">
    <property type="protein sequence ID" value="KHN70589.1"/>
    <property type="molecule type" value="Genomic_DNA"/>
</dbReference>
<evidence type="ECO:0000256" key="1">
    <source>
        <dbReference type="SAM" id="Phobius"/>
    </source>
</evidence>
<keyword evidence="1" id="KW-1133">Transmembrane helix</keyword>
<dbReference type="RefSeq" id="XP_014564631.1">
    <property type="nucleotide sequence ID" value="XM_014709145.1"/>
</dbReference>
<dbReference type="InParanoid" id="A0A0B2UMR0"/>
<feature type="transmembrane region" description="Helical" evidence="1">
    <location>
        <begin position="439"/>
        <end position="456"/>
    </location>
</feature>
<evidence type="ECO:0008006" key="4">
    <source>
        <dbReference type="Google" id="ProtNLM"/>
    </source>
</evidence>
<reference evidence="2 3" key="1">
    <citation type="journal article" date="2014" name="MBio">
        <title>The Ordospora colligata genome; evolution of extreme reduction in microsporidia and host-to-parasite horizontal gene transfer.</title>
        <authorList>
            <person name="Pombert J.-F."/>
            <person name="Haag K.L."/>
            <person name="Beidas S."/>
            <person name="Ebert D."/>
            <person name="Keeling P.J."/>
        </authorList>
    </citation>
    <scope>NUCLEOTIDE SEQUENCE [LARGE SCALE GENOMIC DNA]</scope>
    <source>
        <strain evidence="2 3">OC4</strain>
    </source>
</reference>
<gene>
    <name evidence="2" type="ORF">M896_012450</name>
</gene>
<keyword evidence="1" id="KW-0812">Transmembrane</keyword>
<feature type="transmembrane region" description="Helical" evidence="1">
    <location>
        <begin position="502"/>
        <end position="520"/>
    </location>
</feature>
<dbReference type="Proteomes" id="UP000031056">
    <property type="component" value="Unassembled WGS sequence"/>
</dbReference>
<comment type="caution">
    <text evidence="2">The sequence shown here is derived from an EMBL/GenBank/DDBJ whole genome shotgun (WGS) entry which is preliminary data.</text>
</comment>
<evidence type="ECO:0000313" key="3">
    <source>
        <dbReference type="Proteomes" id="UP000031056"/>
    </source>
</evidence>
<dbReference type="AlphaFoldDB" id="A0A0B2UMR0"/>
<dbReference type="VEuPathDB" id="MicrosporidiaDB:M896_012450"/>
<keyword evidence="3" id="KW-1185">Reference proteome</keyword>
<organism evidence="2 3">
    <name type="scientific">Ordospora colligata OC4</name>
    <dbReference type="NCBI Taxonomy" id="1354746"/>
    <lineage>
        <taxon>Eukaryota</taxon>
        <taxon>Fungi</taxon>
        <taxon>Fungi incertae sedis</taxon>
        <taxon>Microsporidia</taxon>
        <taxon>Ordosporidae</taxon>
        <taxon>Ordospora</taxon>
    </lineage>
</organism>
<evidence type="ECO:0000313" key="2">
    <source>
        <dbReference type="EMBL" id="KHN70589.1"/>
    </source>
</evidence>
<protein>
    <recommendedName>
        <fullName evidence="4">ABC transporter domain-containing protein</fullName>
    </recommendedName>
</protein>
<accession>A0A0B2UMR0</accession>
<dbReference type="HOGENOM" id="CLU_420346_0_0_1"/>
<sequence>MAEDGRSVLAIEGVEMIADGKCLCNNQVIFVKGIYGIGGLSNAIRRIILDSLTNFSLTDNNEMLNIYGDILYNGNKICYDELQDIMNQYKVFYSSESVRHSLEFINFRDAEKLMDMFDLTELQDTSISELSISESRLWETAINLASSQKVIILRDFQAKYSLEKKYLSALKSYSVSNRSIILVETEYFMEFGLDGCVFIKTNEVECVDFHSNAGIRRFEAINANLAYDSFRRPFRPYRAFNFRMADDARCLKKSNVYEMCRNDLVVYKLGCIDQHIFFRNTSNCKKIDDEQGIGSKPNIENQSTYWLYSMSINTSLALTRRRCVLEEKKRKRFKRGFFSFSIQVCILLILKLKYAIINQLSNKPVSSYLRLDKFDICQAEVLIRYLLSRIHLRIDRILKQMLLLMARLIFNLIKSLIRWLIESFIYMKTHNWSLIDYKIISTGIYLLVLTRGSAVINEEKAHMYCHVNKIYSPGTYFFHIFIYLVLKIWIPVLAVFYILNNIWISLTFLATGTFVCILINLTMRLKLKCICICIILSFNLLYPLDCENISKSFFLKYSESFNFFVACRELPFSPLEKKMKLFYRLLRAYLCMYVLFCYKLSKY</sequence>
<dbReference type="OrthoDB" id="2191971at2759"/>
<dbReference type="GeneID" id="26261088"/>
<keyword evidence="1" id="KW-0472">Membrane</keyword>
<feature type="transmembrane region" description="Helical" evidence="1">
    <location>
        <begin position="476"/>
        <end position="496"/>
    </location>
</feature>
<name>A0A0B2UMR0_9MICR</name>
<proteinExistence type="predicted"/>
<feature type="transmembrane region" description="Helical" evidence="1">
    <location>
        <begin position="337"/>
        <end position="356"/>
    </location>
</feature>